<organism evidence="3 4">
    <name type="scientific">Breznakibacter xylanolyticus</name>
    <dbReference type="NCBI Taxonomy" id="990"/>
    <lineage>
        <taxon>Bacteria</taxon>
        <taxon>Pseudomonadati</taxon>
        <taxon>Bacteroidota</taxon>
        <taxon>Bacteroidia</taxon>
        <taxon>Marinilabiliales</taxon>
        <taxon>Marinilabiliaceae</taxon>
        <taxon>Breznakibacter</taxon>
    </lineage>
</organism>
<evidence type="ECO:0000313" key="3">
    <source>
        <dbReference type="EMBL" id="PZX19419.1"/>
    </source>
</evidence>
<dbReference type="AlphaFoldDB" id="A0A2W7QC99"/>
<dbReference type="Pfam" id="PF21948">
    <property type="entry name" value="LplA-B_cat"/>
    <property type="match status" value="1"/>
</dbReference>
<protein>
    <submittedName>
        <fullName evidence="3">Lipoate-protein ligase A</fullName>
    </submittedName>
</protein>
<dbReference type="NCBIfam" id="TIGR00545">
    <property type="entry name" value="lipoyltrans"/>
    <property type="match status" value="1"/>
</dbReference>
<sequence>MIGYISTTNDAAYNLATEEYFLKNRCEDIFFLYINEPSIIAGKHQNILAEINFKAAKRLNLKIFRRLSGGGTVYHDLGNINYCFILNTKEGRLINFRDHSLLIAEALEKLGLKPTIGKRNEINVNGFKVSGNASHVYKNRSLHHGTLLYSSDLNNLNECLNNNPNNYIDQAVKSVKSEVTNISEQLQINMSIHEFTLQVFQLLTNDKQKPIKLTPTEDGIISQLAENKYQKWEWNFGYSPKFIIKKRISLPKKSGELWIEITVEKGIITGIKCQSQNSFIATLLEKKLHGISHNPISIKQEIDEELMTIFNTYEIEELIDELF</sequence>
<dbReference type="PANTHER" id="PTHR12561:SF3">
    <property type="entry name" value="LIPOYLTRANSFERASE 1, MITOCHONDRIAL"/>
    <property type="match status" value="1"/>
</dbReference>
<dbReference type="RefSeq" id="WP_111444406.1">
    <property type="nucleotide sequence ID" value="NZ_QKZK01000004.1"/>
</dbReference>
<feature type="domain" description="BPL/LPL catalytic" evidence="2">
    <location>
        <begin position="24"/>
        <end position="201"/>
    </location>
</feature>
<dbReference type="CDD" id="cd16443">
    <property type="entry name" value="LplA"/>
    <property type="match status" value="1"/>
</dbReference>
<dbReference type="OrthoDB" id="9787898at2"/>
<dbReference type="PROSITE" id="PS51733">
    <property type="entry name" value="BPL_LPL_CATALYTIC"/>
    <property type="match status" value="1"/>
</dbReference>
<gene>
    <name evidence="3" type="ORF">LX69_00686</name>
</gene>
<accession>A0A2W7QC99</accession>
<evidence type="ECO:0000256" key="1">
    <source>
        <dbReference type="ARBA" id="ARBA00005085"/>
    </source>
</evidence>
<evidence type="ECO:0000313" key="4">
    <source>
        <dbReference type="Proteomes" id="UP000249239"/>
    </source>
</evidence>
<comment type="pathway">
    <text evidence="1">Protein modification; protein lipoylation via exogenous pathway; protein N(6)-(lipoyl)lysine from lipoate: step 2/2.</text>
</comment>
<dbReference type="EMBL" id="QKZK01000004">
    <property type="protein sequence ID" value="PZX19419.1"/>
    <property type="molecule type" value="Genomic_DNA"/>
</dbReference>
<proteinExistence type="predicted"/>
<reference evidence="3 4" key="1">
    <citation type="submission" date="2018-06" db="EMBL/GenBank/DDBJ databases">
        <title>Genomic Encyclopedia of Archaeal and Bacterial Type Strains, Phase II (KMG-II): from individual species to whole genera.</title>
        <authorList>
            <person name="Goeker M."/>
        </authorList>
    </citation>
    <scope>NUCLEOTIDE SEQUENCE [LARGE SCALE GENOMIC DNA]</scope>
    <source>
        <strain evidence="3 4">DSM 6779</strain>
    </source>
</reference>
<dbReference type="GO" id="GO:0005737">
    <property type="term" value="C:cytoplasm"/>
    <property type="evidence" value="ECO:0007669"/>
    <property type="project" value="TreeGrafter"/>
</dbReference>
<dbReference type="SUPFAM" id="SSF55681">
    <property type="entry name" value="Class II aaRS and biotin synthetases"/>
    <property type="match status" value="1"/>
</dbReference>
<name>A0A2W7QC99_9BACT</name>
<dbReference type="InterPro" id="IPR004562">
    <property type="entry name" value="LipoylTrfase_LipoateP_Ligase"/>
</dbReference>
<dbReference type="GO" id="GO:0016874">
    <property type="term" value="F:ligase activity"/>
    <property type="evidence" value="ECO:0007669"/>
    <property type="project" value="UniProtKB-KW"/>
</dbReference>
<dbReference type="Proteomes" id="UP000249239">
    <property type="component" value="Unassembled WGS sequence"/>
</dbReference>
<dbReference type="GO" id="GO:0009249">
    <property type="term" value="P:protein lipoylation"/>
    <property type="evidence" value="ECO:0007669"/>
    <property type="project" value="InterPro"/>
</dbReference>
<dbReference type="InterPro" id="IPR004143">
    <property type="entry name" value="BPL_LPL_catalytic"/>
</dbReference>
<dbReference type="UniPathway" id="UPA00537">
    <property type="reaction ID" value="UER00595"/>
</dbReference>
<dbReference type="Gene3D" id="3.30.930.10">
    <property type="entry name" value="Bira Bifunctional Protein, Domain 2"/>
    <property type="match status" value="1"/>
</dbReference>
<dbReference type="PANTHER" id="PTHR12561">
    <property type="entry name" value="LIPOATE-PROTEIN LIGASE"/>
    <property type="match status" value="1"/>
</dbReference>
<dbReference type="Gene3D" id="3.30.390.50">
    <property type="entry name" value="CO dehydrogenase flavoprotein, C-terminal domain"/>
    <property type="match status" value="1"/>
</dbReference>
<keyword evidence="3" id="KW-0436">Ligase</keyword>
<comment type="caution">
    <text evidence="3">The sequence shown here is derived from an EMBL/GenBank/DDBJ whole genome shotgun (WGS) entry which is preliminary data.</text>
</comment>
<evidence type="ECO:0000259" key="2">
    <source>
        <dbReference type="PROSITE" id="PS51733"/>
    </source>
</evidence>
<dbReference type="GO" id="GO:0017118">
    <property type="term" value="F:lipoyltransferase activity"/>
    <property type="evidence" value="ECO:0007669"/>
    <property type="project" value="TreeGrafter"/>
</dbReference>
<keyword evidence="4" id="KW-1185">Reference proteome</keyword>
<dbReference type="InterPro" id="IPR045864">
    <property type="entry name" value="aa-tRNA-synth_II/BPL/LPL"/>
</dbReference>